<dbReference type="AlphaFoldDB" id="A0A8T2T4B8"/>
<dbReference type="OMA" id="AYAEPQH"/>
<dbReference type="PANTHER" id="PTHR34112:SF13">
    <property type="entry name" value="OS04G0448200 PROTEIN"/>
    <property type="match status" value="1"/>
</dbReference>
<gene>
    <name evidence="2" type="ORF">KP509_15G039900</name>
</gene>
<feature type="compositionally biased region" description="Low complexity" evidence="1">
    <location>
        <begin position="87"/>
        <end position="106"/>
    </location>
</feature>
<dbReference type="PANTHER" id="PTHR34112">
    <property type="entry name" value="C-JUN-AMINO-TERMINAL KINASE-INTERACTING PROTEIN"/>
    <property type="match status" value="1"/>
</dbReference>
<sequence>MEKTEPAFIPGWLRGTGNGGSGVHSSSDDGGLTRSKVAQHQTNSSLESPRKSLFSSKAFSSTLRRSHNSNGAVDRQSSERDPFGLGRSKSSLNRSSSSRNHSKLSLEQNGYNSWIDGEYSHEVDRDYLARKKDWSSGNALDSKDKDKEFTDSSMRQILSPGYSGRYDLSLKLRRSQSVGISAPNKVSEAVSAVPSSNGSASGHLYKNVIENNFPSLGADDKQSSPQSNPISSPWPLSNQHMIWQGNSRSDLSRASSPGLAGGYTGPLSSIPPTGCGNDFWSSALADVPVSNGNVQPSTLLSTAISPVSGSQTTSFVGPVTSAAPLNMAEALAHNPPSVRVTPQSTLESQRLEELALRQSRQLIPMIPSLPKTMSLADKAKSKSSRTADVSSASLKLQLSSSQKAATPLKPDNPKASQGRLLVLKSGKDGGVVMTTTSKSEGNILPHGSGQVLSAPSAGSNALVQRKQLSERKLITLSDNSRAKDSALLIDEKRVTLNTQNRSDFFNTLRKKAAANGVSVNASNVEPKNNSLNSLEATVISEVASVDDVLEGKENGSHYDGRHSSLEITCNGEDMLSPRNNSARDALVKGNEVVMEERTTHHSHMLGDLEEEAEFMRSLGWQENEEGSELTEEEIHDFVQSLQMEERNKLLIKSRLIGNSQIEQVVGSVGSLSSGFSSSDSETEQAPTFLFPRAIPNSLTCKQ</sequence>
<feature type="compositionally biased region" description="Low complexity" evidence="1">
    <location>
        <begin position="223"/>
        <end position="235"/>
    </location>
</feature>
<feature type="region of interest" description="Disordered" evidence="1">
    <location>
        <begin position="1"/>
        <end position="107"/>
    </location>
</feature>
<reference evidence="2" key="1">
    <citation type="submission" date="2021-08" db="EMBL/GenBank/DDBJ databases">
        <title>WGS assembly of Ceratopteris richardii.</title>
        <authorList>
            <person name="Marchant D.B."/>
            <person name="Chen G."/>
            <person name="Jenkins J."/>
            <person name="Shu S."/>
            <person name="Leebens-Mack J."/>
            <person name="Grimwood J."/>
            <person name="Schmutz J."/>
            <person name="Soltis P."/>
            <person name="Soltis D."/>
            <person name="Chen Z.-H."/>
        </authorList>
    </citation>
    <scope>NUCLEOTIDE SEQUENCE</scope>
    <source>
        <strain evidence="2">Whitten #5841</strain>
        <tissue evidence="2">Leaf</tissue>
    </source>
</reference>
<dbReference type="EMBL" id="CM035420">
    <property type="protein sequence ID" value="KAH7404717.1"/>
    <property type="molecule type" value="Genomic_DNA"/>
</dbReference>
<feature type="region of interest" description="Disordered" evidence="1">
    <location>
        <begin position="131"/>
        <end position="157"/>
    </location>
</feature>
<feature type="compositionally biased region" description="Low complexity" evidence="1">
    <location>
        <begin position="390"/>
        <end position="405"/>
    </location>
</feature>
<dbReference type="Proteomes" id="UP000825935">
    <property type="component" value="Chromosome 15"/>
</dbReference>
<comment type="caution">
    <text evidence="2">The sequence shown here is derived from an EMBL/GenBank/DDBJ whole genome shotgun (WGS) entry which is preliminary data.</text>
</comment>
<feature type="region of interest" description="Disordered" evidence="1">
    <location>
        <begin position="373"/>
        <end position="417"/>
    </location>
</feature>
<dbReference type="EMBL" id="CM035420">
    <property type="protein sequence ID" value="KAH7404716.1"/>
    <property type="molecule type" value="Genomic_DNA"/>
</dbReference>
<name>A0A8T2T4B8_CERRI</name>
<evidence type="ECO:0000313" key="2">
    <source>
        <dbReference type="EMBL" id="KAH7404716.1"/>
    </source>
</evidence>
<evidence type="ECO:0000256" key="1">
    <source>
        <dbReference type="SAM" id="MobiDB-lite"/>
    </source>
</evidence>
<feature type="region of interest" description="Disordered" evidence="1">
    <location>
        <begin position="215"/>
        <end position="239"/>
    </location>
</feature>
<feature type="compositionally biased region" description="Basic and acidic residues" evidence="1">
    <location>
        <begin position="141"/>
        <end position="150"/>
    </location>
</feature>
<evidence type="ECO:0000313" key="3">
    <source>
        <dbReference type="Proteomes" id="UP000825935"/>
    </source>
</evidence>
<protein>
    <submittedName>
        <fullName evidence="2">Uncharacterized protein</fullName>
    </submittedName>
</protein>
<feature type="region of interest" description="Disordered" evidence="1">
    <location>
        <begin position="436"/>
        <end position="458"/>
    </location>
</feature>
<dbReference type="OrthoDB" id="1917528at2759"/>
<organism evidence="2 3">
    <name type="scientific">Ceratopteris richardii</name>
    <name type="common">Triangle waterfern</name>
    <dbReference type="NCBI Taxonomy" id="49495"/>
    <lineage>
        <taxon>Eukaryota</taxon>
        <taxon>Viridiplantae</taxon>
        <taxon>Streptophyta</taxon>
        <taxon>Embryophyta</taxon>
        <taxon>Tracheophyta</taxon>
        <taxon>Polypodiopsida</taxon>
        <taxon>Polypodiidae</taxon>
        <taxon>Polypodiales</taxon>
        <taxon>Pteridineae</taxon>
        <taxon>Pteridaceae</taxon>
        <taxon>Parkerioideae</taxon>
        <taxon>Ceratopteris</taxon>
    </lineage>
</organism>
<keyword evidence="3" id="KW-1185">Reference proteome</keyword>
<feature type="compositionally biased region" description="Polar residues" evidence="1">
    <location>
        <begin position="36"/>
        <end position="71"/>
    </location>
</feature>
<proteinExistence type="predicted"/>
<accession>A0A8T2T4B8</accession>